<evidence type="ECO:0000313" key="2">
    <source>
        <dbReference type="Proteomes" id="UP000041770"/>
    </source>
</evidence>
<name>A0A655Z7T0_VIBCL</name>
<gene>
    <name evidence="1" type="ORF">ERS013200_01774</name>
</gene>
<dbReference type="AlphaFoldDB" id="A0A655Z7T0"/>
<dbReference type="Proteomes" id="UP000041770">
    <property type="component" value="Unassembled WGS sequence"/>
</dbReference>
<proteinExistence type="predicted"/>
<protein>
    <submittedName>
        <fullName evidence="1">Uncharacterized protein</fullName>
    </submittedName>
</protein>
<organism evidence="1 2">
    <name type="scientific">Vibrio cholerae</name>
    <dbReference type="NCBI Taxonomy" id="666"/>
    <lineage>
        <taxon>Bacteria</taxon>
        <taxon>Pseudomonadati</taxon>
        <taxon>Pseudomonadota</taxon>
        <taxon>Gammaproteobacteria</taxon>
        <taxon>Vibrionales</taxon>
        <taxon>Vibrionaceae</taxon>
        <taxon>Vibrio</taxon>
    </lineage>
</organism>
<accession>A0A655Z7T0</accession>
<evidence type="ECO:0000313" key="1">
    <source>
        <dbReference type="EMBL" id="CSC60158.1"/>
    </source>
</evidence>
<reference evidence="1 2" key="1">
    <citation type="submission" date="2015-07" db="EMBL/GenBank/DDBJ databases">
        <authorList>
            <consortium name="Pathogen Informatics"/>
        </authorList>
    </citation>
    <scope>NUCLEOTIDE SEQUENCE [LARGE SCALE GENOMIC DNA]</scope>
    <source>
        <strain evidence="1 2">A316</strain>
    </source>
</reference>
<sequence>MISARQCRGEHVVVVVLNTAILRAIFLIDQPCRQRFNRGAAVPWYVNFRDDSNATIAGVLNHCTDLILGIETAMTLRE</sequence>
<dbReference type="EMBL" id="CWQY01000010">
    <property type="protein sequence ID" value="CSC60158.1"/>
    <property type="molecule type" value="Genomic_DNA"/>
</dbReference>